<evidence type="ECO:0008006" key="4">
    <source>
        <dbReference type="Google" id="ProtNLM"/>
    </source>
</evidence>
<feature type="transmembrane region" description="Helical" evidence="1">
    <location>
        <begin position="6"/>
        <end position="30"/>
    </location>
</feature>
<dbReference type="SUPFAM" id="SSF117070">
    <property type="entry name" value="LEA14-like"/>
    <property type="match status" value="1"/>
</dbReference>
<dbReference type="Gene3D" id="2.60.40.1820">
    <property type="match status" value="1"/>
</dbReference>
<dbReference type="PATRIC" id="fig|1229909.8.peg.1984"/>
<name>K0BBH9_9ARCH</name>
<dbReference type="KEGG" id="nir:NSED_09065"/>
<dbReference type="OrthoDB" id="11878at2157"/>
<protein>
    <recommendedName>
        <fullName evidence="4">Water stress and hypersensitive response domain-containing protein</fullName>
    </recommendedName>
</protein>
<dbReference type="AlphaFoldDB" id="K0BBH9"/>
<evidence type="ECO:0000313" key="3">
    <source>
        <dbReference type="Proteomes" id="UP000006100"/>
    </source>
</evidence>
<keyword evidence="1" id="KW-1133">Transmembrane helix</keyword>
<reference evidence="2 3" key="1">
    <citation type="journal article" date="2012" name="J. Bacteriol.">
        <title>Draft Genome Sequence of an Ammonia-Oxidizing Archaeon, "Candidatus Nitrosopumilus sediminis" AR2, from Svalbard in the Arctic Circle.</title>
        <authorList>
            <person name="Park S.J."/>
            <person name="Kim J.G."/>
            <person name="Jung M.Y."/>
            <person name="Kim S.J."/>
            <person name="Cha I.T."/>
            <person name="Ghai R."/>
            <person name="Martin-Cuadrado A.B."/>
            <person name="Rodriguez-Valera F."/>
            <person name="Rhee S.K."/>
        </authorList>
    </citation>
    <scope>NUCLEOTIDE SEQUENCE [LARGE SCALE GENOMIC DNA]</scope>
    <source>
        <strain evidence="2 3">AR2</strain>
    </source>
</reference>
<dbReference type="HOGENOM" id="CLU_1472035_0_0_2"/>
<evidence type="ECO:0000313" key="2">
    <source>
        <dbReference type="EMBL" id="AFS83603.1"/>
    </source>
</evidence>
<keyword evidence="1" id="KW-0812">Transmembrane</keyword>
<dbReference type="EMBL" id="CP003843">
    <property type="protein sequence ID" value="AFS83603.1"/>
    <property type="molecule type" value="Genomic_DNA"/>
</dbReference>
<dbReference type="eggNOG" id="arCOG03788">
    <property type="taxonomic scope" value="Archaea"/>
</dbReference>
<dbReference type="RefSeq" id="WP_014965969.1">
    <property type="nucleotide sequence ID" value="NC_018656.1"/>
</dbReference>
<organism evidence="2 3">
    <name type="scientific">Candidatus Nitrosopumilus sediminis</name>
    <dbReference type="NCBI Taxonomy" id="1229909"/>
    <lineage>
        <taxon>Archaea</taxon>
        <taxon>Nitrososphaerota</taxon>
        <taxon>Nitrososphaeria</taxon>
        <taxon>Nitrosopumilales</taxon>
        <taxon>Nitrosopumilaceae</taxon>
        <taxon>Nitrosopumilus</taxon>
    </lineage>
</organism>
<keyword evidence="1" id="KW-0472">Membrane</keyword>
<dbReference type="GeneID" id="13698575"/>
<dbReference type="Proteomes" id="UP000006100">
    <property type="component" value="Chromosome"/>
</dbReference>
<sequence length="186" mass="20517">MNPKIFVGIAVAVLALILGGILFVGPTIVIPSQDNTGTQNKPEAQAIQIELDDISVERVTERSAKINIAFKISNPNPRAVIVQTMDYQLFETSYSDSEQISGGEIGSRPTGMVEFGSNYYTLLGENSIILKETIELKGSENTSELWAVLQDDNQSWRVSGTVFYNLSSMTSGQENRLNFEFTKQTQ</sequence>
<gene>
    <name evidence="2" type="ORF">NSED_09065</name>
</gene>
<evidence type="ECO:0000256" key="1">
    <source>
        <dbReference type="SAM" id="Phobius"/>
    </source>
</evidence>
<keyword evidence="3" id="KW-1185">Reference proteome</keyword>
<accession>K0BBH9</accession>
<proteinExistence type="predicted"/>